<protein>
    <submittedName>
        <fullName evidence="2">Type VI secretion system protein ImpA</fullName>
    </submittedName>
</protein>
<sequence length="372" mass="39911">MSEDVVDVAALVAPLEGGDGAGEFLRDDKSAASLYYRLRDAISGARDEDRARDSEEGSEGAVSEGWRQVRKLGVEALTDRTKDFEVAAMLTEALVRLEGLRGLTAGAKVLTGLLEQHWDAGHPLPDEDGLDGRSYPLGGLDGGDRDGTVMQPLRRVVLFERPGGGPLTLHQYEAAMETAGIADEERRERRYAQGVLPLDTIETEAKFRRDALLALVAQVEAARAAWQAYAEQADARFGMEAPSTRRVSTVLERIAEVARRLLGPAAEVAEPVAFEAAAAVPGAAPGAGPAPAMGFAVPPGAVASREQALEMLETISEFFQKTEPHSFLAYTLADAARRGRMTLPQLLEEVLQDETARTAMLTALGIRPTPPE</sequence>
<gene>
    <name evidence="2" type="ORF">GGQ83_000311</name>
</gene>
<dbReference type="Pfam" id="PF06812">
    <property type="entry name" value="ImpA_N"/>
    <property type="match status" value="1"/>
</dbReference>
<evidence type="ECO:0000313" key="3">
    <source>
        <dbReference type="Proteomes" id="UP000553193"/>
    </source>
</evidence>
<dbReference type="RefSeq" id="WP_184381839.1">
    <property type="nucleotide sequence ID" value="NZ_JACIDJ010000001.1"/>
</dbReference>
<dbReference type="PANTHER" id="PTHR37951:SF1">
    <property type="entry name" value="TYPE VI SECRETION SYSTEM COMPONENT TSSA1"/>
    <property type="match status" value="1"/>
</dbReference>
<dbReference type="AlphaFoldDB" id="A0A840A9M5"/>
<comment type="caution">
    <text evidence="2">The sequence shown here is derived from an EMBL/GenBank/DDBJ whole genome shotgun (WGS) entry which is preliminary data.</text>
</comment>
<dbReference type="PANTHER" id="PTHR37951">
    <property type="entry name" value="CYTOPLASMIC PROTEIN-RELATED"/>
    <property type="match status" value="1"/>
</dbReference>
<evidence type="ECO:0000313" key="2">
    <source>
        <dbReference type="EMBL" id="MBB3896885.1"/>
    </source>
</evidence>
<dbReference type="Proteomes" id="UP000553193">
    <property type="component" value="Unassembled WGS sequence"/>
</dbReference>
<dbReference type="InterPro" id="IPR010657">
    <property type="entry name" value="ImpA_N"/>
</dbReference>
<accession>A0A840A9M5</accession>
<dbReference type="EMBL" id="JACIDJ010000001">
    <property type="protein sequence ID" value="MBB3896885.1"/>
    <property type="molecule type" value="Genomic_DNA"/>
</dbReference>
<dbReference type="InterPro" id="IPR017740">
    <property type="entry name" value="TssA-like"/>
</dbReference>
<organism evidence="2 3">
    <name type="scientific">Roseococcus suduntuyensis</name>
    <dbReference type="NCBI Taxonomy" id="455361"/>
    <lineage>
        <taxon>Bacteria</taxon>
        <taxon>Pseudomonadati</taxon>
        <taxon>Pseudomonadota</taxon>
        <taxon>Alphaproteobacteria</taxon>
        <taxon>Acetobacterales</taxon>
        <taxon>Roseomonadaceae</taxon>
        <taxon>Roseococcus</taxon>
    </lineage>
</organism>
<name>A0A840A9M5_9PROT</name>
<dbReference type="NCBIfam" id="TIGR03363">
    <property type="entry name" value="VI_chp_8"/>
    <property type="match status" value="1"/>
</dbReference>
<keyword evidence="3" id="KW-1185">Reference proteome</keyword>
<reference evidence="2 3" key="1">
    <citation type="submission" date="2020-08" db="EMBL/GenBank/DDBJ databases">
        <title>Genomic Encyclopedia of Type Strains, Phase IV (KMG-IV): sequencing the most valuable type-strain genomes for metagenomic binning, comparative biology and taxonomic classification.</title>
        <authorList>
            <person name="Goeker M."/>
        </authorList>
    </citation>
    <scope>NUCLEOTIDE SEQUENCE [LARGE SCALE GENOMIC DNA]</scope>
    <source>
        <strain evidence="2 3">DSM 19979</strain>
    </source>
</reference>
<evidence type="ECO:0000259" key="1">
    <source>
        <dbReference type="Pfam" id="PF06812"/>
    </source>
</evidence>
<proteinExistence type="predicted"/>
<feature type="domain" description="ImpA N-terminal" evidence="1">
    <location>
        <begin position="13"/>
        <end position="141"/>
    </location>
</feature>